<feature type="domain" description="Amino acid transporter transmembrane" evidence="6">
    <location>
        <begin position="51"/>
        <end position="446"/>
    </location>
</feature>
<keyword evidence="3 5" id="KW-1133">Transmembrane helix</keyword>
<dbReference type="PANTHER" id="PTHR22950">
    <property type="entry name" value="AMINO ACID TRANSPORTER"/>
    <property type="match status" value="1"/>
</dbReference>
<evidence type="ECO:0000256" key="1">
    <source>
        <dbReference type="ARBA" id="ARBA00004141"/>
    </source>
</evidence>
<feature type="transmembrane region" description="Helical" evidence="5">
    <location>
        <begin position="80"/>
        <end position="99"/>
    </location>
</feature>
<sequence length="458" mass="51800">MTLVPNDERIEGRIRQTEPENSAIVPGNMQSSSNVEEMHLFADRPHNANSITPEQAFVHMVKAMLGTGLLSLPYAFQHSGLYLGLILLVLICIVCLYCMRQIVFAAHFVCRRNGRELIDYANIMRGAVEAGPSWISGYGYFFKQLVNVKMFIAQLGFCCVYFVFMADNLKDFFDKNTEIHIGKGVWMLILLIPILSICSIRKLRVLAPFAFIANIIYLVAVAIVVYYFFTHLQPASQLTKFGKLRNLPLFFGTVMFAFEGVCVVMPIENRMERPQFFIAWNGVLNSSCLTVLAIFAVTGFYGYLTFGDDIKETVTLNLPQEPFFEALKIMFVLCVMVSYPLQFFVPMERIEKFITRKCAVEKHIRNVYFARFSMVLITCAIAEIVPHLALFISLVGAVACTSLALLFPPIIDLLVCYAQNNLTLTVYIRNFGIFLFAIIGFTTGTYSALYDIAQTFSQ</sequence>
<dbReference type="Proteomes" id="UP001201812">
    <property type="component" value="Unassembled WGS sequence"/>
</dbReference>
<proteinExistence type="predicted"/>
<dbReference type="GO" id="GO:0005774">
    <property type="term" value="C:vacuolar membrane"/>
    <property type="evidence" value="ECO:0007669"/>
    <property type="project" value="TreeGrafter"/>
</dbReference>
<keyword evidence="4 5" id="KW-0472">Membrane</keyword>
<dbReference type="PANTHER" id="PTHR22950:SF349">
    <property type="entry name" value="AMINO ACID TRANSPORTER TRANSMEMBRANE DOMAIN-CONTAINING PROTEIN"/>
    <property type="match status" value="1"/>
</dbReference>
<comment type="subcellular location">
    <subcellularLocation>
        <location evidence="1">Membrane</location>
        <topology evidence="1">Multi-pass membrane protein</topology>
    </subcellularLocation>
</comment>
<feature type="transmembrane region" description="Helical" evidence="5">
    <location>
        <begin position="249"/>
        <end position="267"/>
    </location>
</feature>
<evidence type="ECO:0000256" key="4">
    <source>
        <dbReference type="ARBA" id="ARBA00023136"/>
    </source>
</evidence>
<dbReference type="AlphaFoldDB" id="A0AAD4RDW8"/>
<gene>
    <name evidence="7" type="ORF">DdX_01491</name>
</gene>
<dbReference type="GO" id="GO:0015179">
    <property type="term" value="F:L-amino acid transmembrane transporter activity"/>
    <property type="evidence" value="ECO:0007669"/>
    <property type="project" value="TreeGrafter"/>
</dbReference>
<feature type="transmembrane region" description="Helical" evidence="5">
    <location>
        <begin position="391"/>
        <end position="415"/>
    </location>
</feature>
<feature type="transmembrane region" description="Helical" evidence="5">
    <location>
        <begin position="279"/>
        <end position="303"/>
    </location>
</feature>
<keyword evidence="8" id="KW-1185">Reference proteome</keyword>
<feature type="transmembrane region" description="Helical" evidence="5">
    <location>
        <begin position="427"/>
        <end position="449"/>
    </location>
</feature>
<evidence type="ECO:0000313" key="8">
    <source>
        <dbReference type="Proteomes" id="UP001201812"/>
    </source>
</evidence>
<dbReference type="EMBL" id="JAKKPZ010000001">
    <property type="protein sequence ID" value="KAI1729261.1"/>
    <property type="molecule type" value="Genomic_DNA"/>
</dbReference>
<dbReference type="Pfam" id="PF01490">
    <property type="entry name" value="Aa_trans"/>
    <property type="match status" value="1"/>
</dbReference>
<evidence type="ECO:0000259" key="6">
    <source>
        <dbReference type="Pfam" id="PF01490"/>
    </source>
</evidence>
<reference evidence="7" key="1">
    <citation type="submission" date="2022-01" db="EMBL/GenBank/DDBJ databases">
        <title>Genome Sequence Resource for Two Populations of Ditylenchus destructor, the Migratory Endoparasitic Phytonematode.</title>
        <authorList>
            <person name="Zhang H."/>
            <person name="Lin R."/>
            <person name="Xie B."/>
        </authorList>
    </citation>
    <scope>NUCLEOTIDE SEQUENCE</scope>
    <source>
        <strain evidence="7">BazhouSP</strain>
    </source>
</reference>
<keyword evidence="2 5" id="KW-0812">Transmembrane</keyword>
<accession>A0AAD4RDW8</accession>
<evidence type="ECO:0000256" key="2">
    <source>
        <dbReference type="ARBA" id="ARBA00022692"/>
    </source>
</evidence>
<name>A0AAD4RDW8_9BILA</name>
<feature type="transmembrane region" description="Helical" evidence="5">
    <location>
        <begin position="323"/>
        <end position="345"/>
    </location>
</feature>
<feature type="transmembrane region" description="Helical" evidence="5">
    <location>
        <begin position="184"/>
        <end position="200"/>
    </location>
</feature>
<dbReference type="InterPro" id="IPR013057">
    <property type="entry name" value="AA_transpt_TM"/>
</dbReference>
<protein>
    <submittedName>
        <fullName evidence="7">Transmembrane amino acid transporter protein domain-containing protein</fullName>
    </submittedName>
</protein>
<comment type="caution">
    <text evidence="7">The sequence shown here is derived from an EMBL/GenBank/DDBJ whole genome shotgun (WGS) entry which is preliminary data.</text>
</comment>
<feature type="transmembrane region" description="Helical" evidence="5">
    <location>
        <begin position="146"/>
        <end position="164"/>
    </location>
</feature>
<evidence type="ECO:0000256" key="5">
    <source>
        <dbReference type="SAM" id="Phobius"/>
    </source>
</evidence>
<organism evidence="7 8">
    <name type="scientific">Ditylenchus destructor</name>
    <dbReference type="NCBI Taxonomy" id="166010"/>
    <lineage>
        <taxon>Eukaryota</taxon>
        <taxon>Metazoa</taxon>
        <taxon>Ecdysozoa</taxon>
        <taxon>Nematoda</taxon>
        <taxon>Chromadorea</taxon>
        <taxon>Rhabditida</taxon>
        <taxon>Tylenchina</taxon>
        <taxon>Tylenchomorpha</taxon>
        <taxon>Sphaerularioidea</taxon>
        <taxon>Anguinidae</taxon>
        <taxon>Anguininae</taxon>
        <taxon>Ditylenchus</taxon>
    </lineage>
</organism>
<feature type="transmembrane region" description="Helical" evidence="5">
    <location>
        <begin position="207"/>
        <end position="229"/>
    </location>
</feature>
<feature type="transmembrane region" description="Helical" evidence="5">
    <location>
        <begin position="366"/>
        <end position="385"/>
    </location>
</feature>
<evidence type="ECO:0000256" key="3">
    <source>
        <dbReference type="ARBA" id="ARBA00022989"/>
    </source>
</evidence>
<evidence type="ECO:0000313" key="7">
    <source>
        <dbReference type="EMBL" id="KAI1729261.1"/>
    </source>
</evidence>